<organism evidence="3 4">
    <name type="scientific">Gossypium tomentosum</name>
    <name type="common">Hawaiian cotton</name>
    <name type="synonym">Gossypium sandvicense</name>
    <dbReference type="NCBI Taxonomy" id="34277"/>
    <lineage>
        <taxon>Eukaryota</taxon>
        <taxon>Viridiplantae</taxon>
        <taxon>Streptophyta</taxon>
        <taxon>Embryophyta</taxon>
        <taxon>Tracheophyta</taxon>
        <taxon>Spermatophyta</taxon>
        <taxon>Magnoliopsida</taxon>
        <taxon>eudicotyledons</taxon>
        <taxon>Gunneridae</taxon>
        <taxon>Pentapetalae</taxon>
        <taxon>rosids</taxon>
        <taxon>malvids</taxon>
        <taxon>Malvales</taxon>
        <taxon>Malvaceae</taxon>
        <taxon>Malvoideae</taxon>
        <taxon>Gossypium</taxon>
    </lineage>
</organism>
<dbReference type="AlphaFoldDB" id="A0A5D2KBB6"/>
<keyword evidence="4" id="KW-1185">Reference proteome</keyword>
<dbReference type="FunFam" id="3.90.810.10:FF:000029">
    <property type="entry name" value="Elongation factor Ts, mitochondrial"/>
    <property type="match status" value="1"/>
</dbReference>
<feature type="compositionally biased region" description="Basic residues" evidence="1">
    <location>
        <begin position="124"/>
        <end position="133"/>
    </location>
</feature>
<name>A0A5D2KBB6_GOSTO</name>
<dbReference type="EMBL" id="CM017629">
    <property type="protein sequence ID" value="TYH64337.1"/>
    <property type="molecule type" value="Genomic_DNA"/>
</dbReference>
<dbReference type="PANTHER" id="PTHR46325">
    <property type="entry name" value="CRIB DOMAIN-CONTAINING PROTEIN RIC8"/>
    <property type="match status" value="1"/>
</dbReference>
<evidence type="ECO:0000313" key="4">
    <source>
        <dbReference type="Proteomes" id="UP000322667"/>
    </source>
</evidence>
<feature type="domain" description="CRIB" evidence="2">
    <location>
        <begin position="37"/>
        <end position="50"/>
    </location>
</feature>
<evidence type="ECO:0000259" key="2">
    <source>
        <dbReference type="PROSITE" id="PS50108"/>
    </source>
</evidence>
<dbReference type="SMART" id="SM00285">
    <property type="entry name" value="PBD"/>
    <property type="match status" value="1"/>
</dbReference>
<dbReference type="PANTHER" id="PTHR46325:SF39">
    <property type="entry name" value="CRIB DOMAIN-CONTAINING PROTEIN RIC8"/>
    <property type="match status" value="1"/>
</dbReference>
<dbReference type="Gene3D" id="3.90.810.10">
    <property type="entry name" value="CRIB domain"/>
    <property type="match status" value="1"/>
</dbReference>
<dbReference type="CDD" id="cd00132">
    <property type="entry name" value="CRIB"/>
    <property type="match status" value="1"/>
</dbReference>
<accession>A0A5D2KBB6</accession>
<feature type="region of interest" description="Disordered" evidence="1">
    <location>
        <begin position="55"/>
        <end position="197"/>
    </location>
</feature>
<dbReference type="PROSITE" id="PS50108">
    <property type="entry name" value="CRIB"/>
    <property type="match status" value="1"/>
</dbReference>
<dbReference type="InterPro" id="IPR036936">
    <property type="entry name" value="CRIB_dom_sf"/>
</dbReference>
<proteinExistence type="predicted"/>
<evidence type="ECO:0000256" key="1">
    <source>
        <dbReference type="SAM" id="MobiDB-lite"/>
    </source>
</evidence>
<gene>
    <name evidence="3" type="ORF">ES332_D07G259800v1</name>
</gene>
<evidence type="ECO:0000313" key="3">
    <source>
        <dbReference type="EMBL" id="TYH64337.1"/>
    </source>
</evidence>
<dbReference type="Pfam" id="PF00786">
    <property type="entry name" value="PBD"/>
    <property type="match status" value="1"/>
</dbReference>
<dbReference type="InterPro" id="IPR000095">
    <property type="entry name" value="CRIB_dom"/>
</dbReference>
<reference evidence="3 4" key="1">
    <citation type="submission" date="2019-07" db="EMBL/GenBank/DDBJ databases">
        <title>WGS assembly of Gossypium tomentosum.</title>
        <authorList>
            <person name="Chen Z.J."/>
            <person name="Sreedasyam A."/>
            <person name="Ando A."/>
            <person name="Song Q."/>
            <person name="De L."/>
            <person name="Hulse-Kemp A."/>
            <person name="Ding M."/>
            <person name="Ye W."/>
            <person name="Kirkbride R."/>
            <person name="Jenkins J."/>
            <person name="Plott C."/>
            <person name="Lovell J."/>
            <person name="Lin Y.-M."/>
            <person name="Vaughn R."/>
            <person name="Liu B."/>
            <person name="Li W."/>
            <person name="Simpson S."/>
            <person name="Scheffler B."/>
            <person name="Saski C."/>
            <person name="Grover C."/>
            <person name="Hu G."/>
            <person name="Conover J."/>
            <person name="Carlson J."/>
            <person name="Shu S."/>
            <person name="Boston L."/>
            <person name="Williams M."/>
            <person name="Peterson D."/>
            <person name="Mcgee K."/>
            <person name="Jones D."/>
            <person name="Wendel J."/>
            <person name="Stelly D."/>
            <person name="Grimwood J."/>
            <person name="Schmutz J."/>
        </authorList>
    </citation>
    <scope>NUCLEOTIDE SEQUENCE [LARGE SCALE GENOMIC DNA]</scope>
    <source>
        <strain evidence="3">7179.01</strain>
    </source>
</reference>
<sequence length="197" mass="21583">MDFPLFKASNSCTHACIHHTKFCSFYQESDKEPEMQIGMPTDVKHVAHIGWDGPSTVNSTPSWMNEFKTPAGGLQSTPLAQAGQERLSRKGLRAQSSSTRDMPDLPKSSKRTSSTKENASSTKQSKKPSKSTRKPKDASQTTETTTKDSKKSRRKKVKDMGGEGSSRRSRTTQESDTLSEAGSLISCDSEFVEGEGN</sequence>
<dbReference type="Proteomes" id="UP000322667">
    <property type="component" value="Chromosome D07"/>
</dbReference>
<protein>
    <recommendedName>
        <fullName evidence="2">CRIB domain-containing protein</fullName>
    </recommendedName>
</protein>